<protein>
    <submittedName>
        <fullName evidence="2">Uncharacterized protein</fullName>
    </submittedName>
</protein>
<reference evidence="2 3" key="1">
    <citation type="journal article" name="Sci. Rep.">
        <title>Telomere-to-telomere assembled and centromere annotated genomes of the two main subspecies of the button mushroom Agaricus bisporus reveal especially polymorphic chromosome ends.</title>
        <authorList>
            <person name="Sonnenberg A.S.M."/>
            <person name="Sedaghat-Telgerd N."/>
            <person name="Lavrijssen B."/>
            <person name="Ohm R.A."/>
            <person name="Hendrickx P.M."/>
            <person name="Scholtmeijer K."/>
            <person name="Baars J.J.P."/>
            <person name="van Peer A."/>
        </authorList>
    </citation>
    <scope>NUCLEOTIDE SEQUENCE [LARGE SCALE GENOMIC DNA]</scope>
    <source>
        <strain evidence="2 3">H119_p4</strain>
    </source>
</reference>
<feature type="region of interest" description="Disordered" evidence="1">
    <location>
        <begin position="639"/>
        <end position="728"/>
    </location>
</feature>
<sequence length="728" mass="80236">MDLHKSLLDKAVQTDLSEVTRNLSPSGAHTFSHADSLAYSQSLDISQSSDTSSAYYSLSRFGAYTYSEISFLDDSRHFSDRPVAITGHAAKYGQLAYNKPIGSPNVNNRVVSLPETSPPYRIAQENTDRVVSMPEHFEVLRHSAALSEDYLDHSGCLNLSLVLDGESNLREAFPNCTLFPSSPETSSPPSSPESVMIIGNDTQVHPAFLRPKSSVKDEERNGGWIPVKGSPPKPIPALHGPLSLPYARCPSGAEGTLVEGEDLTHMIWGLDSNGLQAVQAKPTPTGMHRRKAFHPNTSSRKEPNLYQEDITYTLRDQDVIDLSRPEFHASLPNDLVSVSQQNQPSRIYPNVFENWSENSSDKQVGIYEFVRRDSPIQLYPGSLGLSQSEARWNTGLGIDLWQCARENSSISLSGSVFSGTDNGDAQSPLGSNRHILPAGGAHHMYSIPLGFSDYDTQTSGNRGQRSGILTPPDTSSPQWTPRFRQTHPTVMSPDAYYENRQGYIRVSDSRTHEELSVLHKELEPAYLAVDFCRRTISSEAPDVDKTISFEAARPSITTVQPVLKTRATQNRINPIHGSTPPSPVSPDLRRNLSQQQTRSIPLTRLIQRRLSSVAEEEHEMENITISRVDKFPVKPSATSSIVASKPPASKEVIPVQSQRTLRSSGDNRKQNKLLISVPLPTSGNAPNTVTATSRPADGTNVSADRLNVKAKKFYRKKKHSRKQTASEA</sequence>
<dbReference type="EMBL" id="JABXXO010000003">
    <property type="protein sequence ID" value="KAF7782331.1"/>
    <property type="molecule type" value="Genomic_DNA"/>
</dbReference>
<organism evidence="2 3">
    <name type="scientific">Agaricus bisporus var. burnettii</name>
    <dbReference type="NCBI Taxonomy" id="192524"/>
    <lineage>
        <taxon>Eukaryota</taxon>
        <taxon>Fungi</taxon>
        <taxon>Dikarya</taxon>
        <taxon>Basidiomycota</taxon>
        <taxon>Agaricomycotina</taxon>
        <taxon>Agaricomycetes</taxon>
        <taxon>Agaricomycetidae</taxon>
        <taxon>Agaricales</taxon>
        <taxon>Agaricineae</taxon>
        <taxon>Agaricaceae</taxon>
        <taxon>Agaricus</taxon>
    </lineage>
</organism>
<feature type="compositionally biased region" description="Polar residues" evidence="1">
    <location>
        <begin position="655"/>
        <end position="664"/>
    </location>
</feature>
<feature type="compositionally biased region" description="Polar residues" evidence="1">
    <location>
        <begin position="679"/>
        <end position="693"/>
    </location>
</feature>
<evidence type="ECO:0000313" key="3">
    <source>
        <dbReference type="Proteomes" id="UP000629468"/>
    </source>
</evidence>
<gene>
    <name evidence="2" type="ORF">Agabi119p4_1707</name>
</gene>
<feature type="region of interest" description="Disordered" evidence="1">
    <location>
        <begin position="459"/>
        <end position="487"/>
    </location>
</feature>
<evidence type="ECO:0000256" key="1">
    <source>
        <dbReference type="SAM" id="MobiDB-lite"/>
    </source>
</evidence>
<dbReference type="AlphaFoldDB" id="A0A8H7F7N9"/>
<comment type="caution">
    <text evidence="2">The sequence shown here is derived from an EMBL/GenBank/DDBJ whole genome shotgun (WGS) entry which is preliminary data.</text>
</comment>
<name>A0A8H7F7N9_AGABI</name>
<feature type="region of interest" description="Disordered" evidence="1">
    <location>
        <begin position="282"/>
        <end position="302"/>
    </location>
</feature>
<accession>A0A8H7F7N9</accession>
<proteinExistence type="predicted"/>
<evidence type="ECO:0000313" key="2">
    <source>
        <dbReference type="EMBL" id="KAF7782331.1"/>
    </source>
</evidence>
<dbReference type="Proteomes" id="UP000629468">
    <property type="component" value="Unassembled WGS sequence"/>
</dbReference>
<feature type="region of interest" description="Disordered" evidence="1">
    <location>
        <begin position="209"/>
        <end position="232"/>
    </location>
</feature>
<feature type="compositionally biased region" description="Basic residues" evidence="1">
    <location>
        <begin position="708"/>
        <end position="722"/>
    </location>
</feature>
<feature type="region of interest" description="Disordered" evidence="1">
    <location>
        <begin position="567"/>
        <end position="592"/>
    </location>
</feature>